<keyword evidence="7" id="KW-0479">Metal-binding</keyword>
<evidence type="ECO:0000256" key="11">
    <source>
        <dbReference type="ARBA" id="ARBA00022927"/>
    </source>
</evidence>
<evidence type="ECO:0000256" key="15">
    <source>
        <dbReference type="PROSITE-ProRule" id="PRU00175"/>
    </source>
</evidence>
<dbReference type="InParanoid" id="Q582U7"/>
<dbReference type="InterPro" id="IPR006845">
    <property type="entry name" value="Pex_N"/>
</dbReference>
<evidence type="ECO:0000313" key="17">
    <source>
        <dbReference type="EMBL" id="AAX80685.1"/>
    </source>
</evidence>
<evidence type="ECO:0000256" key="10">
    <source>
        <dbReference type="ARBA" id="ARBA00022833"/>
    </source>
</evidence>
<dbReference type="GO" id="GO:0017038">
    <property type="term" value="P:protein import"/>
    <property type="evidence" value="ECO:0000315"/>
    <property type="project" value="GeneDB"/>
</dbReference>
<dbReference type="SMART" id="SM00184">
    <property type="entry name" value="RING"/>
    <property type="match status" value="1"/>
</dbReference>
<evidence type="ECO:0000256" key="14">
    <source>
        <dbReference type="ARBA" id="ARBA00023140"/>
    </source>
</evidence>
<reference evidence="17" key="1">
    <citation type="submission" date="2002-04" db="EMBL/GenBank/DDBJ databases">
        <authorList>
            <person name="El-Sayed N.M."/>
            <person name="Khalak H."/>
            <person name="Adams M.D."/>
        </authorList>
    </citation>
    <scope>NUCLEOTIDE SEQUENCE</scope>
    <source>
        <strain evidence="17">GUTat10.1</strain>
    </source>
</reference>
<keyword evidence="9" id="KW-0833">Ubl conjugation pathway</keyword>
<dbReference type="EMBL" id="AC091330">
    <property type="protein sequence ID" value="AAX80685.1"/>
    <property type="molecule type" value="Genomic_DNA"/>
</dbReference>
<evidence type="ECO:0000256" key="4">
    <source>
        <dbReference type="ARBA" id="ARBA00022448"/>
    </source>
</evidence>
<dbReference type="Proteomes" id="UP000008524">
    <property type="component" value="Chromosome 3"/>
</dbReference>
<dbReference type="GO" id="GO:0007031">
    <property type="term" value="P:peroxisome organization"/>
    <property type="evidence" value="ECO:0000315"/>
    <property type="project" value="GeneDB"/>
</dbReference>
<dbReference type="InterPro" id="IPR001841">
    <property type="entry name" value="Znf_RING"/>
</dbReference>
<dbReference type="eggNOG" id="KOG2879">
    <property type="taxonomic scope" value="Eukaryota"/>
</dbReference>
<keyword evidence="19" id="KW-1185">Reference proteome</keyword>
<dbReference type="InterPro" id="IPR017907">
    <property type="entry name" value="Znf_RING_CS"/>
</dbReference>
<dbReference type="STRING" id="185431.Q582U7"/>
<dbReference type="Gene3D" id="3.30.40.10">
    <property type="entry name" value="Zinc/RING finger domain, C3HC4 (zinc finger)"/>
    <property type="match status" value="1"/>
</dbReference>
<dbReference type="CDD" id="cd16526">
    <property type="entry name" value="RING-HC_PEX2"/>
    <property type="match status" value="1"/>
</dbReference>
<dbReference type="OMA" id="WHGLMEL"/>
<comment type="pathway">
    <text evidence="2">Protein modification; protein ubiquitination.</text>
</comment>
<dbReference type="AlphaFoldDB" id="Q582U7"/>
<sequence>MAWITDAAVSQFPLATVLKQQGALPTSNMFTALPENRVLRIFQLNALTTQEEVVEILRGYLLDIFNIGALQSYRYVYQDEFSFLLDVILFFGSTWRCGQSVGDRMQNLVLRNEIKALESGQSDAVQLVHSLVPSRARLLLYGVLNLFVPYLFRKLQRRTLEEGWEDGGAGVVKRKLAKLLKAVSVSWMIISLLHTLHFLATAQYRTPVERMLSLRLVYGSQDTRRFTNLIYLNQHIFWQIWSSFISVLNIGRYTSRVTRFLQAFTAKPGNPSLTDNACSACHNKPTLPQRSNCGHLYCYYCIKSRLLGPGSAKSFRCLRCGTVVSTTTPWAQ</sequence>
<dbReference type="InterPro" id="IPR013083">
    <property type="entry name" value="Znf_RING/FYVE/PHD"/>
</dbReference>
<feature type="domain" description="RING-type" evidence="16">
    <location>
        <begin position="278"/>
        <end position="320"/>
    </location>
</feature>
<keyword evidence="5" id="KW-0808">Transferase</keyword>
<dbReference type="GO" id="GO:0020015">
    <property type="term" value="C:glycosome"/>
    <property type="evidence" value="ECO:0006056"/>
    <property type="project" value="Others"/>
</dbReference>
<evidence type="ECO:0000313" key="18">
    <source>
        <dbReference type="EMBL" id="AAZ10269.1"/>
    </source>
</evidence>
<evidence type="ECO:0000313" key="19">
    <source>
        <dbReference type="Proteomes" id="UP000008524"/>
    </source>
</evidence>
<dbReference type="RefSeq" id="XP_843828.1">
    <property type="nucleotide sequence ID" value="XM_838735.1"/>
</dbReference>
<evidence type="ECO:0000256" key="6">
    <source>
        <dbReference type="ARBA" id="ARBA00022692"/>
    </source>
</evidence>
<keyword evidence="6" id="KW-0812">Transmembrane</keyword>
<keyword evidence="12" id="KW-1133">Transmembrane helix</keyword>
<reference evidence="18" key="5">
    <citation type="submission" date="2005-04" db="EMBL/GenBank/DDBJ databases">
        <title>Sequencing, closure, and annotation of Trypanosoma brucei chromosomes 2 through 8.</title>
        <authorList>
            <person name="Ghedin E."/>
            <person name="Blandin G."/>
            <person name="Bartholomeu D."/>
            <person name="Caler E."/>
            <person name="Haas B."/>
            <person name="Hannick L."/>
            <person name="Shallom J."/>
            <person name="Hou L."/>
            <person name="Djikeng A."/>
            <person name="Feldblyum T."/>
            <person name="Hostetler J."/>
            <person name="Johnson J."/>
            <person name="Jones K."/>
            <person name="Koo H.L."/>
            <person name="Larkin C."/>
            <person name="Pai G."/>
            <person name="Peterson J."/>
            <person name="Khalak H.G."/>
            <person name="Salzberg S."/>
            <person name="Simpson A.J."/>
            <person name="Tallon L."/>
            <person name="Van Aken S."/>
            <person name="Wanless D."/>
            <person name="White O."/>
            <person name="Wortman J."/>
            <person name="Fraser C.M."/>
            <person name="El-Sayed N.M.A."/>
        </authorList>
    </citation>
    <scope>NUCLEOTIDE SEQUENCE</scope>
    <source>
        <strain evidence="18">927/4 GUTat10.1</strain>
    </source>
</reference>
<evidence type="ECO:0000256" key="5">
    <source>
        <dbReference type="ARBA" id="ARBA00022679"/>
    </source>
</evidence>
<evidence type="ECO:0000256" key="12">
    <source>
        <dbReference type="ARBA" id="ARBA00022989"/>
    </source>
</evidence>
<dbReference type="GeneID" id="3656173"/>
<dbReference type="GO" id="GO:0016740">
    <property type="term" value="F:transferase activity"/>
    <property type="evidence" value="ECO:0007669"/>
    <property type="project" value="UniProtKB-KW"/>
</dbReference>
<dbReference type="VEuPathDB" id="TriTrypDB:Tb927.3.2340"/>
<gene>
    <name evidence="18" type="primary">Tb03.48O8.580</name>
    <name evidence="17" type="ORF">Tb927.3.2340</name>
</gene>
<keyword evidence="4" id="KW-0813">Transport</keyword>
<accession>Q582U7</accession>
<comment type="subcellular location">
    <subcellularLocation>
        <location evidence="1">Peroxisome membrane</location>
        <topology evidence="1">Multi-pass membrane protein</topology>
    </subcellularLocation>
</comment>
<dbReference type="PROSITE" id="PS50089">
    <property type="entry name" value="ZF_RING_2"/>
    <property type="match status" value="1"/>
</dbReference>
<dbReference type="PROSITE" id="PS00518">
    <property type="entry name" value="ZF_RING_1"/>
    <property type="match status" value="1"/>
</dbReference>
<dbReference type="PANTHER" id="PTHR23350:SF4">
    <property type="entry name" value="PEROXISOME BIOGENESIS FACTOR 2"/>
    <property type="match status" value="1"/>
</dbReference>
<dbReference type="Pfam" id="PF04757">
    <property type="entry name" value="Pex2_Pex12"/>
    <property type="match status" value="1"/>
</dbReference>
<dbReference type="EMBL" id="CP000066">
    <property type="protein sequence ID" value="AAZ10269.1"/>
    <property type="molecule type" value="Genomic_DNA"/>
</dbReference>
<comment type="similarity">
    <text evidence="3">Belongs to the pex2/pex10/pex12 family.</text>
</comment>
<keyword evidence="8 15" id="KW-0863">Zinc-finger</keyword>
<dbReference type="OrthoDB" id="1701437at2759"/>
<dbReference type="GO" id="GO:0046860">
    <property type="term" value="C:glycosome membrane"/>
    <property type="evidence" value="ECO:0000304"/>
    <property type="project" value="GeneDB"/>
</dbReference>
<dbReference type="GO" id="GO:0016558">
    <property type="term" value="P:protein import into peroxisome matrix"/>
    <property type="evidence" value="ECO:0007669"/>
    <property type="project" value="InterPro"/>
</dbReference>
<protein>
    <submittedName>
        <fullName evidence="17">Peroxin-2</fullName>
    </submittedName>
</protein>
<dbReference type="GO" id="GO:0005737">
    <property type="term" value="C:cytoplasm"/>
    <property type="evidence" value="ECO:0000314"/>
    <property type="project" value="GeneDB"/>
</dbReference>
<reference evidence="18" key="2">
    <citation type="journal article" date="2005" name="Science">
        <title>Comparative genomics of trypanosomatid parasitic protozoa.</title>
        <authorList>
            <person name="El-Sayed N.M."/>
            <person name="Myler P.J."/>
            <person name="Blandin G."/>
            <person name="Berriman M."/>
            <person name="Crabtree J."/>
            <person name="Aggarwal G."/>
            <person name="Caler E."/>
            <person name="Renauld H."/>
            <person name="Worthey E.A."/>
            <person name="Hertz-Fowler C."/>
            <person name="Ghedin E."/>
            <person name="Peacock C."/>
            <person name="Bartholomeu D.C."/>
            <person name="Haas B.J."/>
            <person name="Tran A.N."/>
            <person name="Wortman J.R."/>
            <person name="Alsmark U.C."/>
            <person name="Angiuoli S."/>
            <person name="Anupama A."/>
            <person name="Badger J."/>
            <person name="Bringaud F."/>
            <person name="Cadag E."/>
            <person name="Carlton J.M."/>
            <person name="Cerqueira G.C."/>
            <person name="Creasy T."/>
            <person name="Delcher A.L."/>
            <person name="Djikeng A."/>
            <person name="Embley T.M."/>
            <person name="Hauser C."/>
            <person name="Ivens A.C."/>
            <person name="Kummerfeld S.K."/>
            <person name="Pereira-Leal J.B."/>
            <person name="Nilsson D."/>
            <person name="Peterson J."/>
            <person name="Salzberg S.L."/>
            <person name="Shallom J."/>
            <person name="Silva J.C."/>
            <person name="Sundaram J."/>
            <person name="Westenberger S."/>
            <person name="White O."/>
            <person name="Melville S.E."/>
            <person name="Donelson J.E."/>
            <person name="Andersson B."/>
            <person name="Stuart K.D."/>
            <person name="Hall N."/>
        </authorList>
    </citation>
    <scope>NUCLEOTIDE SEQUENCE</scope>
    <source>
        <strain evidence="18">927/4 GUTat10.1</strain>
    </source>
</reference>
<reference evidence="17" key="4">
    <citation type="submission" date="2005-04" db="EMBL/GenBank/DDBJ databases">
        <title>.</title>
        <authorList>
            <person name="Ghedin E."/>
            <person name="Blandin G."/>
            <person name="Bartholomeu D."/>
            <person name="Caler E."/>
            <person name="Haas B."/>
            <person name="Hannick L."/>
            <person name="Shallom J."/>
            <person name="Hou L."/>
            <person name="Djikeng A."/>
            <person name="Feldblyum T."/>
            <person name="Hostetler J."/>
            <person name="Johnson J."/>
            <person name="Jones K."/>
            <person name="Koo H.L."/>
            <person name="Larkin C."/>
            <person name="Pai G."/>
            <person name="Peterson J."/>
            <person name="Khalak H.G."/>
            <person name="Salzberg S."/>
            <person name="Simpson A.J."/>
            <person name="Tallon L."/>
            <person name="Van Aken S."/>
            <person name="Wanless D."/>
            <person name="White O."/>
            <person name="Wortman J."/>
            <person name="Fraser C.M."/>
            <person name="El-Sayed N.M.A."/>
        </authorList>
    </citation>
    <scope>NUCLEOTIDE SEQUENCE</scope>
    <source>
        <strain evidence="17">GUTat10.1</strain>
    </source>
</reference>
<keyword evidence="14" id="KW-0576">Peroxisome</keyword>
<evidence type="ECO:0000256" key="13">
    <source>
        <dbReference type="ARBA" id="ARBA00023136"/>
    </source>
</evidence>
<dbReference type="InterPro" id="IPR025654">
    <property type="entry name" value="PEX2/10"/>
</dbReference>
<evidence type="ECO:0000256" key="2">
    <source>
        <dbReference type="ARBA" id="ARBA00004906"/>
    </source>
</evidence>
<organism evidence="17 19">
    <name type="scientific">Trypanosoma brucei brucei (strain 927/4 GUTat10.1)</name>
    <dbReference type="NCBI Taxonomy" id="185431"/>
    <lineage>
        <taxon>Eukaryota</taxon>
        <taxon>Discoba</taxon>
        <taxon>Euglenozoa</taxon>
        <taxon>Kinetoplastea</taxon>
        <taxon>Metakinetoplastina</taxon>
        <taxon>Trypanosomatida</taxon>
        <taxon>Trypanosomatidae</taxon>
        <taxon>Trypanosoma</taxon>
    </lineage>
</organism>
<proteinExistence type="inferred from homology"/>
<keyword evidence="13" id="KW-0472">Membrane</keyword>
<dbReference type="GO" id="GO:0016557">
    <property type="term" value="P:peroxisome membrane biogenesis"/>
    <property type="evidence" value="ECO:0000304"/>
    <property type="project" value="GeneDB"/>
</dbReference>
<dbReference type="PANTHER" id="PTHR23350">
    <property type="entry name" value="PEROXISOME ASSEMBLY PROTEIN 10"/>
    <property type="match status" value="1"/>
</dbReference>
<evidence type="ECO:0000256" key="9">
    <source>
        <dbReference type="ARBA" id="ARBA00022786"/>
    </source>
</evidence>
<reference evidence="18 19" key="3">
    <citation type="journal article" date="2005" name="Science">
        <title>The genome of the African trypanosome Trypanosoma brucei.</title>
        <authorList>
            <person name="Berriman M."/>
            <person name="Ghedin E."/>
            <person name="Hertz-Fowler C."/>
            <person name="Blandin G."/>
            <person name="Renauld H."/>
            <person name="Bartholomeu D.C."/>
            <person name="Lennard N.J."/>
            <person name="Caler E."/>
            <person name="Hamlin N.E."/>
            <person name="Haas B."/>
            <person name="Bohme U."/>
            <person name="Hannick L."/>
            <person name="Aslett M.A."/>
            <person name="Shallom J."/>
            <person name="Marcello L."/>
            <person name="Hou L."/>
            <person name="Wickstead B."/>
            <person name="Alsmark U.C."/>
            <person name="Arrowsmith C."/>
            <person name="Atkin R.J."/>
            <person name="Barron A.J."/>
            <person name="Bringaud F."/>
            <person name="Brooks K."/>
            <person name="Carrington M."/>
            <person name="Cherevach I."/>
            <person name="Chillingworth T.J."/>
            <person name="Churcher C."/>
            <person name="Clark L.N."/>
            <person name="Corton C.H."/>
            <person name="Cronin A."/>
            <person name="Davies R.M."/>
            <person name="Doggett J."/>
            <person name="Djikeng A."/>
            <person name="Feldblyum T."/>
            <person name="Field M.C."/>
            <person name="Fraser A."/>
            <person name="Goodhead I."/>
            <person name="Hance Z."/>
            <person name="Harper D."/>
            <person name="Harris B.R."/>
            <person name="Hauser H."/>
            <person name="Hostetler J."/>
            <person name="Ivens A."/>
            <person name="Jagels K."/>
            <person name="Johnson D."/>
            <person name="Johnson J."/>
            <person name="Jones K."/>
            <person name="Kerhornou A.X."/>
            <person name="Koo H."/>
            <person name="Larke N."/>
            <person name="Landfear S."/>
            <person name="Larkin C."/>
            <person name="Leech V."/>
            <person name="Line A."/>
            <person name="Lord A."/>
            <person name="Macleod A."/>
            <person name="Mooney P.J."/>
            <person name="Moule S."/>
            <person name="Martin D.M."/>
            <person name="Morgan G.W."/>
            <person name="Mungall K."/>
            <person name="Norbertczak H."/>
            <person name="Ormond D."/>
            <person name="Pai G."/>
            <person name="Peacock C.S."/>
            <person name="Peterson J."/>
            <person name="Quail M.A."/>
            <person name="Rabbinowitsch E."/>
            <person name="Rajandream M.A."/>
            <person name="Reitter C."/>
            <person name="Salzberg S.L."/>
            <person name="Sanders M."/>
            <person name="Schobel S."/>
            <person name="Sharp S."/>
            <person name="Simmonds M."/>
            <person name="Simpson A.J."/>
            <person name="Tallon L."/>
            <person name="Turner C.M."/>
            <person name="Tait A."/>
            <person name="Tivey A.R."/>
            <person name="Van Aken S."/>
            <person name="Walker D."/>
            <person name="Wanless D."/>
            <person name="Wang S."/>
            <person name="White B."/>
            <person name="White O."/>
            <person name="Whitehead S."/>
            <person name="Woodward J."/>
            <person name="Wortman J."/>
            <person name="Adams M.D."/>
            <person name="Embley T.M."/>
            <person name="Gull K."/>
            <person name="Ullu E."/>
            <person name="Barry J.D."/>
            <person name="Fairlamb A.H."/>
            <person name="Opperdoes F."/>
            <person name="Barrell B.G."/>
            <person name="Donelson J.E."/>
            <person name="Hall N."/>
            <person name="Fraser C.M."/>
            <person name="Melville S.E."/>
            <person name="El-Sayed N.M."/>
        </authorList>
    </citation>
    <scope>NUCLEOTIDE SEQUENCE [LARGE SCALE GENOMIC DNA]</scope>
    <source>
        <strain evidence="18 19">927/4 GUTat10.1</strain>
    </source>
</reference>
<evidence type="ECO:0000259" key="16">
    <source>
        <dbReference type="PROSITE" id="PS50089"/>
    </source>
</evidence>
<name>Q582U7_TRYB2</name>
<evidence type="ECO:0000256" key="7">
    <source>
        <dbReference type="ARBA" id="ARBA00022723"/>
    </source>
</evidence>
<dbReference type="PaxDb" id="5691-AAZ10269"/>
<keyword evidence="11" id="KW-0653">Protein transport</keyword>
<dbReference type="InterPro" id="IPR045859">
    <property type="entry name" value="RING-HC_PEX2"/>
</dbReference>
<evidence type="ECO:0000256" key="8">
    <source>
        <dbReference type="ARBA" id="ARBA00022771"/>
    </source>
</evidence>
<accession>D6XDE2</accession>
<dbReference type="GO" id="GO:0008270">
    <property type="term" value="F:zinc ion binding"/>
    <property type="evidence" value="ECO:0007669"/>
    <property type="project" value="UniProtKB-KW"/>
</dbReference>
<dbReference type="KEGG" id="tbr:Tb927.3.2340"/>
<keyword evidence="10" id="KW-0862">Zinc</keyword>
<dbReference type="TCDB" id="3.A.20.1.3">
    <property type="family name" value="the peroxisomal protein importer (ppi) family"/>
</dbReference>
<evidence type="ECO:0000256" key="1">
    <source>
        <dbReference type="ARBA" id="ARBA00004585"/>
    </source>
</evidence>
<dbReference type="GO" id="GO:0006096">
    <property type="term" value="P:glycolytic process"/>
    <property type="evidence" value="ECO:0000315"/>
    <property type="project" value="GeneDB"/>
</dbReference>
<dbReference type="SUPFAM" id="SSF57850">
    <property type="entry name" value="RING/U-box"/>
    <property type="match status" value="1"/>
</dbReference>
<evidence type="ECO:0000256" key="3">
    <source>
        <dbReference type="ARBA" id="ARBA00008704"/>
    </source>
</evidence>